<dbReference type="InterPro" id="IPR050121">
    <property type="entry name" value="Cytochrome_P450_monoxygenase"/>
</dbReference>
<evidence type="ECO:0000256" key="6">
    <source>
        <dbReference type="ARBA" id="ARBA00023002"/>
    </source>
</evidence>
<accession>A0A4R0RB88</accession>
<protein>
    <recommendedName>
        <fullName evidence="12">Cytochrome P450-dit2</fullName>
    </recommendedName>
</protein>
<evidence type="ECO:0000256" key="7">
    <source>
        <dbReference type="ARBA" id="ARBA00023004"/>
    </source>
</evidence>
<evidence type="ECO:0000256" key="9">
    <source>
        <dbReference type="PIRSR" id="PIRSR602403-1"/>
    </source>
</evidence>
<keyword evidence="8" id="KW-0503">Monooxygenase</keyword>
<dbReference type="PANTHER" id="PTHR24305">
    <property type="entry name" value="CYTOCHROME P450"/>
    <property type="match status" value="1"/>
</dbReference>
<evidence type="ECO:0000256" key="4">
    <source>
        <dbReference type="ARBA" id="ARBA00022617"/>
    </source>
</evidence>
<dbReference type="Pfam" id="PF00067">
    <property type="entry name" value="p450"/>
    <property type="match status" value="1"/>
</dbReference>
<dbReference type="InterPro" id="IPR036396">
    <property type="entry name" value="Cyt_P450_sf"/>
</dbReference>
<dbReference type="OrthoDB" id="1470350at2759"/>
<feature type="binding site" description="axial binding residue" evidence="9">
    <location>
        <position position="343"/>
    </location>
    <ligand>
        <name>heme</name>
        <dbReference type="ChEBI" id="CHEBI:30413"/>
    </ligand>
    <ligandPart>
        <name>Fe</name>
        <dbReference type="ChEBI" id="CHEBI:18248"/>
    </ligandPart>
</feature>
<dbReference type="PRINTS" id="PR00465">
    <property type="entry name" value="EP450IV"/>
</dbReference>
<keyword evidence="7 9" id="KW-0408">Iron</keyword>
<organism evidence="10 11">
    <name type="scientific">Steccherinum ochraceum</name>
    <dbReference type="NCBI Taxonomy" id="92696"/>
    <lineage>
        <taxon>Eukaryota</taxon>
        <taxon>Fungi</taxon>
        <taxon>Dikarya</taxon>
        <taxon>Basidiomycota</taxon>
        <taxon>Agaricomycotina</taxon>
        <taxon>Agaricomycetes</taxon>
        <taxon>Polyporales</taxon>
        <taxon>Steccherinaceae</taxon>
        <taxon>Steccherinum</taxon>
    </lineage>
</organism>
<gene>
    <name evidence="10" type="ORF">EIP91_002958</name>
</gene>
<reference evidence="10 11" key="1">
    <citation type="submission" date="2018-11" db="EMBL/GenBank/DDBJ databases">
        <title>Genome assembly of Steccherinum ochraceum LE-BIN_3174, the white-rot fungus of the Steccherinaceae family (The Residual Polyporoid clade, Polyporales, Basidiomycota).</title>
        <authorList>
            <person name="Fedorova T.V."/>
            <person name="Glazunova O.A."/>
            <person name="Landesman E.O."/>
            <person name="Moiseenko K.V."/>
            <person name="Psurtseva N.V."/>
            <person name="Savinova O.S."/>
            <person name="Shakhova N.V."/>
            <person name="Tyazhelova T.V."/>
            <person name="Vasina D.V."/>
        </authorList>
    </citation>
    <scope>NUCLEOTIDE SEQUENCE [LARGE SCALE GENOMIC DNA]</scope>
    <source>
        <strain evidence="10 11">LE-BIN_3174</strain>
    </source>
</reference>
<sequence>MNPAFGPAQIQELTEIFLEKALKLRDQWQLDIDRNEGPTRIDVLFGLSRMTLDAIGVAGFNYDFDALADGKPNELNTAFKTIFSSEIGLPVFTILRAFIPPLRVIPTSRSIKKAAAMKVMRRIGMELIQEKKAAILAEKSRASGVEKKDVRGRDILSLLIKANMSTDIPESQKLSDEDVLAQIPTFIVAGHETTSTAVTWTLYSLTQAPRVQVKLRDELLSVRTEKPSMDELNALPYLDMVVKEVLRVHAPVATSQRVAEKDDEIPCGKPYKDRNGVEQNTVRVAKGDTVMIPIQAINRDKAFWGEESFEFKPERWENLPEATAGIPGVWGHMLTFLGGPRACIGYRFSLIEMKAMMFTLIRAFEYELAVDPKDLIKKTAMIVQRPLVLSELESGSQMPLIVKPYRPAEDQLV</sequence>
<dbReference type="EMBL" id="RWJN01000192">
    <property type="protein sequence ID" value="TCD65211.1"/>
    <property type="molecule type" value="Genomic_DNA"/>
</dbReference>
<dbReference type="Gene3D" id="1.10.630.10">
    <property type="entry name" value="Cytochrome P450"/>
    <property type="match status" value="1"/>
</dbReference>
<name>A0A4R0RB88_9APHY</name>
<comment type="similarity">
    <text evidence="3">Belongs to the cytochrome P450 family.</text>
</comment>
<comment type="caution">
    <text evidence="10">The sequence shown here is derived from an EMBL/GenBank/DDBJ whole genome shotgun (WGS) entry which is preliminary data.</text>
</comment>
<dbReference type="GO" id="GO:0004497">
    <property type="term" value="F:monooxygenase activity"/>
    <property type="evidence" value="ECO:0007669"/>
    <property type="project" value="UniProtKB-KW"/>
</dbReference>
<proteinExistence type="inferred from homology"/>
<evidence type="ECO:0000313" key="11">
    <source>
        <dbReference type="Proteomes" id="UP000292702"/>
    </source>
</evidence>
<evidence type="ECO:0000256" key="5">
    <source>
        <dbReference type="ARBA" id="ARBA00022723"/>
    </source>
</evidence>
<dbReference type="SUPFAM" id="SSF48264">
    <property type="entry name" value="Cytochrome P450"/>
    <property type="match status" value="1"/>
</dbReference>
<evidence type="ECO:0000256" key="2">
    <source>
        <dbReference type="ARBA" id="ARBA00005179"/>
    </source>
</evidence>
<evidence type="ECO:0000256" key="8">
    <source>
        <dbReference type="ARBA" id="ARBA00023033"/>
    </source>
</evidence>
<comment type="pathway">
    <text evidence="2">Secondary metabolite biosynthesis.</text>
</comment>
<dbReference type="STRING" id="92696.A0A4R0RB88"/>
<dbReference type="AlphaFoldDB" id="A0A4R0RB88"/>
<evidence type="ECO:0000256" key="1">
    <source>
        <dbReference type="ARBA" id="ARBA00001971"/>
    </source>
</evidence>
<keyword evidence="5 9" id="KW-0479">Metal-binding</keyword>
<dbReference type="PANTHER" id="PTHR24305:SF166">
    <property type="entry name" value="CYTOCHROME P450 12A4, MITOCHONDRIAL-RELATED"/>
    <property type="match status" value="1"/>
</dbReference>
<dbReference type="InterPro" id="IPR001128">
    <property type="entry name" value="Cyt_P450"/>
</dbReference>
<dbReference type="GO" id="GO:0020037">
    <property type="term" value="F:heme binding"/>
    <property type="evidence" value="ECO:0007669"/>
    <property type="project" value="InterPro"/>
</dbReference>
<keyword evidence="6" id="KW-0560">Oxidoreductase</keyword>
<dbReference type="PRINTS" id="PR00385">
    <property type="entry name" value="P450"/>
</dbReference>
<evidence type="ECO:0000313" key="10">
    <source>
        <dbReference type="EMBL" id="TCD65211.1"/>
    </source>
</evidence>
<comment type="cofactor">
    <cofactor evidence="1 9">
        <name>heme</name>
        <dbReference type="ChEBI" id="CHEBI:30413"/>
    </cofactor>
</comment>
<dbReference type="GO" id="GO:0016705">
    <property type="term" value="F:oxidoreductase activity, acting on paired donors, with incorporation or reduction of molecular oxygen"/>
    <property type="evidence" value="ECO:0007669"/>
    <property type="project" value="InterPro"/>
</dbReference>
<dbReference type="GO" id="GO:0005506">
    <property type="term" value="F:iron ion binding"/>
    <property type="evidence" value="ECO:0007669"/>
    <property type="project" value="InterPro"/>
</dbReference>
<evidence type="ECO:0008006" key="12">
    <source>
        <dbReference type="Google" id="ProtNLM"/>
    </source>
</evidence>
<keyword evidence="4 9" id="KW-0349">Heme</keyword>
<keyword evidence="11" id="KW-1185">Reference proteome</keyword>
<evidence type="ECO:0000256" key="3">
    <source>
        <dbReference type="ARBA" id="ARBA00010617"/>
    </source>
</evidence>
<dbReference type="InterPro" id="IPR002403">
    <property type="entry name" value="Cyt_P450_E_grp-IV"/>
</dbReference>
<dbReference type="Proteomes" id="UP000292702">
    <property type="component" value="Unassembled WGS sequence"/>
</dbReference>